<protein>
    <submittedName>
        <fullName evidence="2">Uncharacterized protein</fullName>
    </submittedName>
</protein>
<reference evidence="2 3" key="1">
    <citation type="submission" date="2017-05" db="EMBL/GenBank/DDBJ databases">
        <title>Genomic insights into alkan degradation activity of Oleiphilus messinensis.</title>
        <authorList>
            <person name="Kozyavkin S.A."/>
            <person name="Slesarev A.I."/>
            <person name="Golyshin P.N."/>
            <person name="Korzhenkov A."/>
            <person name="Golyshina O.N."/>
            <person name="Toshchakov S.V."/>
        </authorList>
    </citation>
    <scope>NUCLEOTIDE SEQUENCE [LARGE SCALE GENOMIC DNA]</scope>
    <source>
        <strain evidence="2 3">ME102</strain>
    </source>
</reference>
<name>A0A1Y0I7B0_9GAMM</name>
<keyword evidence="1" id="KW-1133">Transmembrane helix</keyword>
<sequence length="97" mass="10917">MRSVQEAIIILRRGRRDPRWTEAAEFLIERASPEVQLMLEVGRELERQAWQKQSSGRKGLLAAWSGKWQFYALVFLALAAVSGLGWALSSLVKGVCS</sequence>
<feature type="transmembrane region" description="Helical" evidence="1">
    <location>
        <begin position="68"/>
        <end position="88"/>
    </location>
</feature>
<evidence type="ECO:0000256" key="1">
    <source>
        <dbReference type="SAM" id="Phobius"/>
    </source>
</evidence>
<keyword evidence="1" id="KW-0812">Transmembrane</keyword>
<gene>
    <name evidence="2" type="ORF">OLMES_1201</name>
</gene>
<evidence type="ECO:0000313" key="2">
    <source>
        <dbReference type="EMBL" id="ARU55283.1"/>
    </source>
</evidence>
<dbReference type="EMBL" id="CP021425">
    <property type="protein sequence ID" value="ARU55283.1"/>
    <property type="molecule type" value="Genomic_DNA"/>
</dbReference>
<evidence type="ECO:0000313" key="3">
    <source>
        <dbReference type="Proteomes" id="UP000196027"/>
    </source>
</evidence>
<accession>A0A1Y0I7B0</accession>
<dbReference type="OrthoDB" id="6119797at2"/>
<keyword evidence="1" id="KW-0472">Membrane</keyword>
<dbReference type="RefSeq" id="WP_087460406.1">
    <property type="nucleotide sequence ID" value="NZ_CP021425.1"/>
</dbReference>
<organism evidence="2 3">
    <name type="scientific">Oleiphilus messinensis</name>
    <dbReference type="NCBI Taxonomy" id="141451"/>
    <lineage>
        <taxon>Bacteria</taxon>
        <taxon>Pseudomonadati</taxon>
        <taxon>Pseudomonadota</taxon>
        <taxon>Gammaproteobacteria</taxon>
        <taxon>Oceanospirillales</taxon>
        <taxon>Oleiphilaceae</taxon>
        <taxon>Oleiphilus</taxon>
    </lineage>
</organism>
<dbReference type="KEGG" id="ome:OLMES_1201"/>
<dbReference type="AlphaFoldDB" id="A0A1Y0I7B0"/>
<dbReference type="Proteomes" id="UP000196027">
    <property type="component" value="Chromosome"/>
</dbReference>
<proteinExistence type="predicted"/>
<keyword evidence="3" id="KW-1185">Reference proteome</keyword>